<proteinExistence type="predicted"/>
<evidence type="ECO:0000313" key="2">
    <source>
        <dbReference type="EMBL" id="CAA9296645.1"/>
    </source>
</evidence>
<dbReference type="EMBL" id="CADCTK010001071">
    <property type="protein sequence ID" value="CAA9296645.1"/>
    <property type="molecule type" value="Genomic_DNA"/>
</dbReference>
<feature type="compositionally biased region" description="Basic and acidic residues" evidence="1">
    <location>
        <begin position="26"/>
        <end position="51"/>
    </location>
</feature>
<sequence length="51" mass="5884">MVAVDLHRIWAEPRKGSGSAATLAHEVQRDQRPDHAHLRDHHHAEDRKEDT</sequence>
<evidence type="ECO:0000256" key="1">
    <source>
        <dbReference type="SAM" id="MobiDB-lite"/>
    </source>
</evidence>
<dbReference type="AlphaFoldDB" id="A0A6J4K606"/>
<gene>
    <name evidence="2" type="ORF">AVDCRST_MAG26-4487</name>
</gene>
<feature type="region of interest" description="Disordered" evidence="1">
    <location>
        <begin position="14"/>
        <end position="51"/>
    </location>
</feature>
<protein>
    <submittedName>
        <fullName evidence="2">Uncharacterized protein</fullName>
    </submittedName>
</protein>
<accession>A0A6J4K606</accession>
<name>A0A6J4K606_9CHLR</name>
<reference evidence="2" key="1">
    <citation type="submission" date="2020-02" db="EMBL/GenBank/DDBJ databases">
        <authorList>
            <person name="Meier V. D."/>
        </authorList>
    </citation>
    <scope>NUCLEOTIDE SEQUENCE</scope>
    <source>
        <strain evidence="2">AVDCRST_MAG26</strain>
    </source>
</reference>
<organism evidence="2">
    <name type="scientific">uncultured Chloroflexia bacterium</name>
    <dbReference type="NCBI Taxonomy" id="1672391"/>
    <lineage>
        <taxon>Bacteria</taxon>
        <taxon>Bacillati</taxon>
        <taxon>Chloroflexota</taxon>
        <taxon>Chloroflexia</taxon>
        <taxon>environmental samples</taxon>
    </lineage>
</organism>